<keyword evidence="1" id="KW-1133">Transmembrane helix</keyword>
<evidence type="ECO:0000256" key="1">
    <source>
        <dbReference type="SAM" id="Phobius"/>
    </source>
</evidence>
<reference evidence="2" key="1">
    <citation type="submission" date="2013-07" db="EMBL/GenBank/DDBJ databases">
        <title>Sub-species coevolution in mutualistic symbiosis.</title>
        <authorList>
            <person name="Murfin K."/>
            <person name="Klassen J."/>
            <person name="Lee M."/>
            <person name="Forst S."/>
            <person name="Stock P."/>
            <person name="Goodrich-Blair H."/>
        </authorList>
    </citation>
    <scope>NUCLEOTIDE SEQUENCE [LARGE SCALE GENOMIC DNA]</scope>
    <source>
        <strain evidence="2">Feltiae Moldova</strain>
    </source>
</reference>
<gene>
    <name evidence="2" type="ORF">XBFM1_2190023</name>
</gene>
<feature type="transmembrane region" description="Helical" evidence="1">
    <location>
        <begin position="101"/>
        <end position="124"/>
    </location>
</feature>
<evidence type="ECO:0000313" key="3">
    <source>
        <dbReference type="Proteomes" id="UP000028487"/>
    </source>
</evidence>
<dbReference type="HOGENOM" id="CLU_100617_0_0_6"/>
<comment type="caution">
    <text evidence="2">The sequence shown here is derived from an EMBL/GenBank/DDBJ whole genome shotgun (WGS) entry which is preliminary data.</text>
</comment>
<proteinExistence type="predicted"/>
<accession>A0A077NV18</accession>
<protein>
    <submittedName>
        <fullName evidence="2">Uncharacterized protein</fullName>
    </submittedName>
</protein>
<dbReference type="RefSeq" id="WP_038224219.1">
    <property type="nucleotide sequence ID" value="NZ_CAWLWD010000185.1"/>
</dbReference>
<sequence>MTQVLAELDAVKRSAINSLDMTALQFRELAKTVPNELGQNIMAIIQQTDIVGAVRQRTGAQMDAIATQVDRMTDRGSGFVKNIKNAEDNLKLRYDRLQRSFWGIVGGAMLATVIVTGFSSKFFFSEGVDRNYNAIVSTYRLVEQLKVQCYAPTGKLDPVLNNLEMLKKK</sequence>
<dbReference type="EMBL" id="CBSV010000134">
    <property type="protein sequence ID" value="CDH01481.1"/>
    <property type="molecule type" value="Genomic_DNA"/>
</dbReference>
<keyword evidence="1" id="KW-0472">Membrane</keyword>
<keyword evidence="1" id="KW-0812">Transmembrane</keyword>
<dbReference type="Proteomes" id="UP000028487">
    <property type="component" value="Unassembled WGS sequence"/>
</dbReference>
<organism evidence="2 3">
    <name type="scientific">Xenorhabdus bovienii str. feltiae Moldova</name>
    <dbReference type="NCBI Taxonomy" id="1398200"/>
    <lineage>
        <taxon>Bacteria</taxon>
        <taxon>Pseudomonadati</taxon>
        <taxon>Pseudomonadota</taxon>
        <taxon>Gammaproteobacteria</taxon>
        <taxon>Enterobacterales</taxon>
        <taxon>Morganellaceae</taxon>
        <taxon>Xenorhabdus</taxon>
    </lineage>
</organism>
<dbReference type="AlphaFoldDB" id="A0A077NV18"/>
<name>A0A077NV18_XENBV</name>
<evidence type="ECO:0000313" key="2">
    <source>
        <dbReference type="EMBL" id="CDH01481.1"/>
    </source>
</evidence>